<comment type="function">
    <text evidence="13">Required for the formation of a threonylcarbamoyl group on adenosine at position 37 (t(6)A37) in tRNAs that read codons beginning with adenine.</text>
</comment>
<comment type="similarity">
    <text evidence="2 13">Belongs to the SUA5 family.</text>
</comment>
<evidence type="ECO:0000256" key="11">
    <source>
        <dbReference type="ARBA" id="ARBA00029774"/>
    </source>
</evidence>
<evidence type="ECO:0000256" key="2">
    <source>
        <dbReference type="ARBA" id="ARBA00007663"/>
    </source>
</evidence>
<dbReference type="Pfam" id="PF01300">
    <property type="entry name" value="Sua5_yciO_yrdC"/>
    <property type="match status" value="1"/>
</dbReference>
<organism evidence="16 17">
    <name type="scientific">Globisporangium ultimum (strain ATCC 200006 / CBS 805.95 / DAOM BR144)</name>
    <name type="common">Pythium ultimum</name>
    <dbReference type="NCBI Taxonomy" id="431595"/>
    <lineage>
        <taxon>Eukaryota</taxon>
        <taxon>Sar</taxon>
        <taxon>Stramenopiles</taxon>
        <taxon>Oomycota</taxon>
        <taxon>Peronosporomycetes</taxon>
        <taxon>Pythiales</taxon>
        <taxon>Pythiaceae</taxon>
        <taxon>Globisporangium</taxon>
    </lineage>
</organism>
<evidence type="ECO:0000256" key="7">
    <source>
        <dbReference type="ARBA" id="ARBA00022694"/>
    </source>
</evidence>
<comment type="catalytic activity">
    <reaction evidence="12 13">
        <text>L-threonine + hydrogencarbonate + ATP = L-threonylcarbamoyladenylate + diphosphate + H2O</text>
        <dbReference type="Rhea" id="RHEA:36407"/>
        <dbReference type="ChEBI" id="CHEBI:15377"/>
        <dbReference type="ChEBI" id="CHEBI:17544"/>
        <dbReference type="ChEBI" id="CHEBI:30616"/>
        <dbReference type="ChEBI" id="CHEBI:33019"/>
        <dbReference type="ChEBI" id="CHEBI:57926"/>
        <dbReference type="ChEBI" id="CHEBI:73682"/>
        <dbReference type="EC" id="2.7.7.87"/>
    </reaction>
</comment>
<dbReference type="PIRSF" id="PIRSF004930">
    <property type="entry name" value="Tln_factor_SUA5"/>
    <property type="match status" value="1"/>
</dbReference>
<evidence type="ECO:0000256" key="1">
    <source>
        <dbReference type="ARBA" id="ARBA00004496"/>
    </source>
</evidence>
<feature type="domain" description="YrdC-like" evidence="15">
    <location>
        <begin position="9"/>
        <end position="207"/>
    </location>
</feature>
<dbReference type="VEuPathDB" id="FungiDB:PYU1_G012433"/>
<feature type="binding site" evidence="14">
    <location>
        <position position="187"/>
    </location>
    <ligand>
        <name>L-threonine</name>
        <dbReference type="ChEBI" id="CHEBI:57926"/>
    </ligand>
</feature>
<reference evidence="16" key="3">
    <citation type="submission" date="2015-02" db="UniProtKB">
        <authorList>
            <consortium name="EnsemblProtists"/>
        </authorList>
    </citation>
    <scope>IDENTIFICATION</scope>
    <source>
        <strain evidence="16">DAOM BR144</strain>
    </source>
</reference>
<evidence type="ECO:0000313" key="16">
    <source>
        <dbReference type="EnsemblProtists" id="PYU1_T012459"/>
    </source>
</evidence>
<evidence type="ECO:0000256" key="14">
    <source>
        <dbReference type="PIRSR" id="PIRSR004930-1"/>
    </source>
</evidence>
<dbReference type="Proteomes" id="UP000019132">
    <property type="component" value="Unassembled WGS sequence"/>
</dbReference>
<reference evidence="17" key="1">
    <citation type="journal article" date="2010" name="Genome Biol.">
        <title>Genome sequence of the necrotrophic plant pathogen Pythium ultimum reveals original pathogenicity mechanisms and effector repertoire.</title>
        <authorList>
            <person name="Levesque C.A."/>
            <person name="Brouwer H."/>
            <person name="Cano L."/>
            <person name="Hamilton J.P."/>
            <person name="Holt C."/>
            <person name="Huitema E."/>
            <person name="Raffaele S."/>
            <person name="Robideau G.P."/>
            <person name="Thines M."/>
            <person name="Win J."/>
            <person name="Zerillo M.M."/>
            <person name="Beakes G.W."/>
            <person name="Boore J.L."/>
            <person name="Busam D."/>
            <person name="Dumas B."/>
            <person name="Ferriera S."/>
            <person name="Fuerstenberg S.I."/>
            <person name="Gachon C.M."/>
            <person name="Gaulin E."/>
            <person name="Govers F."/>
            <person name="Grenville-Briggs L."/>
            <person name="Horner N."/>
            <person name="Hostetler J."/>
            <person name="Jiang R.H."/>
            <person name="Johnson J."/>
            <person name="Krajaejun T."/>
            <person name="Lin H."/>
            <person name="Meijer H.J."/>
            <person name="Moore B."/>
            <person name="Morris P."/>
            <person name="Phuntmart V."/>
            <person name="Puiu D."/>
            <person name="Shetty J."/>
            <person name="Stajich J.E."/>
            <person name="Tripathy S."/>
            <person name="Wawra S."/>
            <person name="van West P."/>
            <person name="Whitty B.R."/>
            <person name="Coutinho P.M."/>
            <person name="Henrissat B."/>
            <person name="Martin F."/>
            <person name="Thomas P.D."/>
            <person name="Tyler B.M."/>
            <person name="De Vries R.P."/>
            <person name="Kamoun S."/>
            <person name="Yandell M."/>
            <person name="Tisserat N."/>
            <person name="Buell C.R."/>
        </authorList>
    </citation>
    <scope>NUCLEOTIDE SEQUENCE</scope>
    <source>
        <strain evidence="17">DAOM:BR144</strain>
    </source>
</reference>
<dbReference type="InterPro" id="IPR006070">
    <property type="entry name" value="Sua5-like_dom"/>
</dbReference>
<dbReference type="InterPro" id="IPR038385">
    <property type="entry name" value="Sua5/YwlC_C"/>
</dbReference>
<comment type="subcellular location">
    <subcellularLocation>
        <location evidence="1 13">Cytoplasm</location>
    </subcellularLocation>
</comment>
<dbReference type="EC" id="2.7.7.87" evidence="3 13"/>
<evidence type="ECO:0000256" key="5">
    <source>
        <dbReference type="ARBA" id="ARBA00022490"/>
    </source>
</evidence>
<reference evidence="17" key="2">
    <citation type="submission" date="2010-04" db="EMBL/GenBank/DDBJ databases">
        <authorList>
            <person name="Buell R."/>
            <person name="Hamilton J."/>
            <person name="Hostetler J."/>
        </authorList>
    </citation>
    <scope>NUCLEOTIDE SEQUENCE [LARGE SCALE GENOMIC DNA]</scope>
    <source>
        <strain evidence="17">DAOM:BR144</strain>
    </source>
</reference>
<feature type="binding site" evidence="14">
    <location>
        <position position="150"/>
    </location>
    <ligand>
        <name>ATP</name>
        <dbReference type="ChEBI" id="CHEBI:30616"/>
    </ligand>
</feature>
<evidence type="ECO:0000256" key="10">
    <source>
        <dbReference type="ARBA" id="ARBA00022840"/>
    </source>
</evidence>
<dbReference type="Gene3D" id="3.40.50.11030">
    <property type="entry name" value="Threonylcarbamoyl-AMP synthase, C-terminal domain"/>
    <property type="match status" value="1"/>
</dbReference>
<dbReference type="GO" id="GO:0061710">
    <property type="term" value="F:L-threonylcarbamoyladenylate synthase"/>
    <property type="evidence" value="ECO:0007669"/>
    <property type="project" value="UniProtKB-EC"/>
</dbReference>
<proteinExistence type="inferred from homology"/>
<dbReference type="GO" id="GO:0006450">
    <property type="term" value="P:regulation of translational fidelity"/>
    <property type="evidence" value="ECO:0007669"/>
    <property type="project" value="TreeGrafter"/>
</dbReference>
<feature type="binding site" evidence="14">
    <location>
        <position position="254"/>
    </location>
    <ligand>
        <name>ATP</name>
        <dbReference type="ChEBI" id="CHEBI:30616"/>
    </ligand>
</feature>
<dbReference type="GO" id="GO:0005737">
    <property type="term" value="C:cytoplasm"/>
    <property type="evidence" value="ECO:0007669"/>
    <property type="project" value="UniProtKB-SubCell"/>
</dbReference>
<dbReference type="OMA" id="MITHYAP"/>
<dbReference type="NCBIfam" id="TIGR00057">
    <property type="entry name" value="L-threonylcarbamoyladenylate synthase"/>
    <property type="match status" value="1"/>
</dbReference>
<accession>K3X5G0</accession>
<dbReference type="FunFam" id="3.90.870.10:FF:000009">
    <property type="entry name" value="Threonylcarbamoyl-AMP synthase, putative"/>
    <property type="match status" value="1"/>
</dbReference>
<dbReference type="AlphaFoldDB" id="K3X5G0"/>
<dbReference type="EMBL" id="GL376610">
    <property type="status" value="NOT_ANNOTATED_CDS"/>
    <property type="molecule type" value="Genomic_DNA"/>
</dbReference>
<dbReference type="GO" id="GO:0008033">
    <property type="term" value="P:tRNA processing"/>
    <property type="evidence" value="ECO:0007669"/>
    <property type="project" value="UniProtKB-KW"/>
</dbReference>
<dbReference type="InterPro" id="IPR010923">
    <property type="entry name" value="T(6)A37_SUA5"/>
</dbReference>
<feature type="binding site" evidence="14">
    <location>
        <position position="54"/>
    </location>
    <ligand>
        <name>ATP</name>
        <dbReference type="ChEBI" id="CHEBI:30616"/>
    </ligand>
</feature>
<dbReference type="Pfam" id="PF03481">
    <property type="entry name" value="Sua5_C"/>
    <property type="match status" value="1"/>
</dbReference>
<keyword evidence="17" id="KW-1185">Reference proteome</keyword>
<feature type="binding site" evidence="14">
    <location>
        <position position="142"/>
    </location>
    <ligand>
        <name>L-threonine</name>
        <dbReference type="ChEBI" id="CHEBI:57926"/>
    </ligand>
</feature>
<keyword evidence="8 13" id="KW-0548">Nucleotidyltransferase</keyword>
<dbReference type="InterPro" id="IPR017945">
    <property type="entry name" value="DHBP_synth_RibB-like_a/b_dom"/>
</dbReference>
<dbReference type="EnsemblProtists" id="PYU1_T012459">
    <property type="protein sequence ID" value="PYU1_T012459"/>
    <property type="gene ID" value="PYU1_G012433"/>
</dbReference>
<keyword evidence="7 13" id="KW-0819">tRNA processing</keyword>
<dbReference type="GO" id="GO:0005524">
    <property type="term" value="F:ATP binding"/>
    <property type="evidence" value="ECO:0007669"/>
    <property type="project" value="UniProtKB-UniRule"/>
</dbReference>
<dbReference type="PANTHER" id="PTHR17490">
    <property type="entry name" value="SUA5"/>
    <property type="match status" value="1"/>
</dbReference>
<dbReference type="InterPro" id="IPR050156">
    <property type="entry name" value="TC-AMP_synthase_SUA5"/>
</dbReference>
<dbReference type="PROSITE" id="PS51163">
    <property type="entry name" value="YRDC"/>
    <property type="match status" value="1"/>
</dbReference>
<keyword evidence="9 13" id="KW-0547">Nucleotide-binding</keyword>
<evidence type="ECO:0000256" key="3">
    <source>
        <dbReference type="ARBA" id="ARBA00012584"/>
    </source>
</evidence>
<evidence type="ECO:0000256" key="6">
    <source>
        <dbReference type="ARBA" id="ARBA00022679"/>
    </source>
</evidence>
<name>K3X5G0_GLOUD</name>
<feature type="binding site" evidence="14">
    <location>
        <position position="203"/>
    </location>
    <ligand>
        <name>ATP</name>
        <dbReference type="ChEBI" id="CHEBI:30616"/>
    </ligand>
</feature>
<dbReference type="GO" id="GO:0003725">
    <property type="term" value="F:double-stranded RNA binding"/>
    <property type="evidence" value="ECO:0007669"/>
    <property type="project" value="UniProtKB-UniRule"/>
</dbReference>
<evidence type="ECO:0000256" key="9">
    <source>
        <dbReference type="ARBA" id="ARBA00022741"/>
    </source>
</evidence>
<feature type="binding site" evidence="14">
    <location>
        <position position="63"/>
    </location>
    <ligand>
        <name>ATP</name>
        <dbReference type="ChEBI" id="CHEBI:30616"/>
    </ligand>
</feature>
<dbReference type="eggNOG" id="KOG3051">
    <property type="taxonomic scope" value="Eukaryota"/>
</dbReference>
<dbReference type="GO" id="GO:0000049">
    <property type="term" value="F:tRNA binding"/>
    <property type="evidence" value="ECO:0007669"/>
    <property type="project" value="TreeGrafter"/>
</dbReference>
<dbReference type="STRING" id="431595.K3X5G0"/>
<keyword evidence="10 13" id="KW-0067">ATP-binding</keyword>
<evidence type="ECO:0000259" key="15">
    <source>
        <dbReference type="PROSITE" id="PS51163"/>
    </source>
</evidence>
<evidence type="ECO:0000256" key="8">
    <source>
        <dbReference type="ARBA" id="ARBA00022695"/>
    </source>
</evidence>
<keyword evidence="6 13" id="KW-0808">Transferase</keyword>
<protein>
    <recommendedName>
        <fullName evidence="4 13">Threonylcarbamoyl-AMP synthase</fullName>
        <shortName evidence="13">TC-AMP synthase</shortName>
        <ecNumber evidence="3 13">2.7.7.87</ecNumber>
    </recommendedName>
    <alternativeName>
        <fullName evidence="11 13">L-threonylcarbamoyladenylate synthase</fullName>
    </alternativeName>
</protein>
<dbReference type="SUPFAM" id="SSF55821">
    <property type="entry name" value="YrdC/RibB"/>
    <property type="match status" value="1"/>
</dbReference>
<evidence type="ECO:0000256" key="4">
    <source>
        <dbReference type="ARBA" id="ARBA00015492"/>
    </source>
</evidence>
<dbReference type="Gene3D" id="3.90.870.10">
    <property type="entry name" value="DHBP synthase"/>
    <property type="match status" value="1"/>
</dbReference>
<evidence type="ECO:0000256" key="12">
    <source>
        <dbReference type="ARBA" id="ARBA00048366"/>
    </source>
</evidence>
<feature type="binding site" evidence="14">
    <location>
        <position position="31"/>
    </location>
    <ligand>
        <name>L-threonine</name>
        <dbReference type="ChEBI" id="CHEBI:57926"/>
    </ligand>
</feature>
<sequence>MATFVAADTHGYKHAGEQLRAGNLIAFPTETVYGLGANALDPDAVLSIFTAKGRPLTDPLIVHVPTLDDAVKLVDLTEKGRLVFECLGRVFWPGPLTMVAKAVPELPLTLSAHTGFVGLRCPGHPVAQALLQEAKVPVAAPSANRFGHVSPTSAQHVMDDLGACGNLGILTMSNDSKVACCEVGIESTVVKIVPEENKLVVFRRGGISDQALAQVLAQNAEALGAHYEIVSIHKEVRENTKEAQQAPGQLLTHYAPDVDTYLFQETAVEHFDVTAEDTQNWVIIDFHGKLAALKDKVKAYNDLSPTGDIVEGTQHIFDFLRWAENVAGVQRVVITDVATAQHELAAALHDRMFRASSGKLRNLRF</sequence>
<dbReference type="PANTHER" id="PTHR17490:SF16">
    <property type="entry name" value="THREONYLCARBAMOYL-AMP SYNTHASE"/>
    <property type="match status" value="1"/>
</dbReference>
<evidence type="ECO:0000256" key="13">
    <source>
        <dbReference type="PIRNR" id="PIRNR004930"/>
    </source>
</evidence>
<feature type="binding site" evidence="14">
    <location>
        <position position="120"/>
    </location>
    <ligand>
        <name>L-threonine</name>
        <dbReference type="ChEBI" id="CHEBI:57926"/>
    </ligand>
</feature>
<feature type="binding site" evidence="14">
    <location>
        <position position="140"/>
    </location>
    <ligand>
        <name>L-threonine</name>
        <dbReference type="ChEBI" id="CHEBI:57926"/>
    </ligand>
</feature>
<evidence type="ECO:0000313" key="17">
    <source>
        <dbReference type="Proteomes" id="UP000019132"/>
    </source>
</evidence>
<dbReference type="InterPro" id="IPR005145">
    <property type="entry name" value="Sua5_C"/>
</dbReference>
<keyword evidence="5 13" id="KW-0963">Cytoplasm</keyword>
<dbReference type="HOGENOM" id="CLU_031397_0_2_1"/>
<dbReference type="InParanoid" id="K3X5G0"/>